<dbReference type="Proteomes" id="UP001066276">
    <property type="component" value="Chromosome 8"/>
</dbReference>
<evidence type="ECO:0000313" key="2">
    <source>
        <dbReference type="Proteomes" id="UP001066276"/>
    </source>
</evidence>
<dbReference type="EMBL" id="JANPWB010000012">
    <property type="protein sequence ID" value="KAJ1119208.1"/>
    <property type="molecule type" value="Genomic_DNA"/>
</dbReference>
<sequence>MEIEETLALRGLHGNEKRLQELRRIKAEHSGRLNVKKTLTLAVTLRWLHSDQEASLTTMTFPIQRVGVQEQKCFRSKQ</sequence>
<organism evidence="1 2">
    <name type="scientific">Pleurodeles waltl</name>
    <name type="common">Iberian ribbed newt</name>
    <dbReference type="NCBI Taxonomy" id="8319"/>
    <lineage>
        <taxon>Eukaryota</taxon>
        <taxon>Metazoa</taxon>
        <taxon>Chordata</taxon>
        <taxon>Craniata</taxon>
        <taxon>Vertebrata</taxon>
        <taxon>Euteleostomi</taxon>
        <taxon>Amphibia</taxon>
        <taxon>Batrachia</taxon>
        <taxon>Caudata</taxon>
        <taxon>Salamandroidea</taxon>
        <taxon>Salamandridae</taxon>
        <taxon>Pleurodelinae</taxon>
        <taxon>Pleurodeles</taxon>
    </lineage>
</organism>
<accession>A0AAV7NXU8</accession>
<protein>
    <submittedName>
        <fullName evidence="1">Uncharacterized protein</fullName>
    </submittedName>
</protein>
<name>A0AAV7NXU8_PLEWA</name>
<keyword evidence="2" id="KW-1185">Reference proteome</keyword>
<proteinExistence type="predicted"/>
<comment type="caution">
    <text evidence="1">The sequence shown here is derived from an EMBL/GenBank/DDBJ whole genome shotgun (WGS) entry which is preliminary data.</text>
</comment>
<evidence type="ECO:0000313" key="1">
    <source>
        <dbReference type="EMBL" id="KAJ1119208.1"/>
    </source>
</evidence>
<gene>
    <name evidence="1" type="ORF">NDU88_007394</name>
</gene>
<dbReference type="AlphaFoldDB" id="A0AAV7NXU8"/>
<reference evidence="1" key="1">
    <citation type="journal article" date="2022" name="bioRxiv">
        <title>Sequencing and chromosome-scale assembly of the giantPleurodeles waltlgenome.</title>
        <authorList>
            <person name="Brown T."/>
            <person name="Elewa A."/>
            <person name="Iarovenko S."/>
            <person name="Subramanian E."/>
            <person name="Araus A.J."/>
            <person name="Petzold A."/>
            <person name="Susuki M."/>
            <person name="Suzuki K.-i.T."/>
            <person name="Hayashi T."/>
            <person name="Toyoda A."/>
            <person name="Oliveira C."/>
            <person name="Osipova E."/>
            <person name="Leigh N.D."/>
            <person name="Simon A."/>
            <person name="Yun M.H."/>
        </authorList>
    </citation>
    <scope>NUCLEOTIDE SEQUENCE</scope>
    <source>
        <strain evidence="1">20211129_DDA</strain>
        <tissue evidence="1">Liver</tissue>
    </source>
</reference>